<dbReference type="EMBL" id="VHSH01000001">
    <property type="protein sequence ID" value="TQV83924.1"/>
    <property type="molecule type" value="Genomic_DNA"/>
</dbReference>
<evidence type="ECO:0000313" key="11">
    <source>
        <dbReference type="Proteomes" id="UP000315252"/>
    </source>
</evidence>
<dbReference type="SUPFAM" id="SSF53697">
    <property type="entry name" value="SIS domain"/>
    <property type="match status" value="1"/>
</dbReference>
<evidence type="ECO:0000256" key="7">
    <source>
        <dbReference type="PROSITE-ProRule" id="PRU00703"/>
    </source>
</evidence>
<feature type="site" description="Catalytically relevant" evidence="6">
    <location>
        <position position="113"/>
    </location>
</feature>
<dbReference type="PANTHER" id="PTHR42745:SF1">
    <property type="entry name" value="ARABINOSE 5-PHOSPHATE ISOMERASE KDSD"/>
    <property type="match status" value="1"/>
</dbReference>
<dbReference type="PANTHER" id="PTHR42745">
    <property type="match status" value="1"/>
</dbReference>
<evidence type="ECO:0000256" key="2">
    <source>
        <dbReference type="ARBA" id="ARBA00022737"/>
    </source>
</evidence>
<feature type="domain" description="CBS" evidence="8">
    <location>
        <begin position="211"/>
        <end position="270"/>
    </location>
</feature>
<keyword evidence="3 7" id="KW-0129">CBS domain</keyword>
<keyword evidence="10" id="KW-0413">Isomerase</keyword>
<feature type="domain" description="CBS" evidence="8">
    <location>
        <begin position="276"/>
        <end position="327"/>
    </location>
</feature>
<dbReference type="Gene3D" id="3.40.50.10490">
    <property type="entry name" value="Glucose-6-phosphate isomerase like protein, domain 1"/>
    <property type="match status" value="1"/>
</dbReference>
<evidence type="ECO:0000313" key="10">
    <source>
        <dbReference type="EMBL" id="TQV83924.1"/>
    </source>
</evidence>
<dbReference type="InterPro" id="IPR046342">
    <property type="entry name" value="CBS_dom_sf"/>
</dbReference>
<dbReference type="SMART" id="SM00116">
    <property type="entry name" value="CBS"/>
    <property type="match status" value="2"/>
</dbReference>
<protein>
    <submittedName>
        <fullName evidence="10">KpsF/GutQ family sugar-phosphate isomerase</fullName>
    </submittedName>
</protein>
<dbReference type="Proteomes" id="UP000315252">
    <property type="component" value="Unassembled WGS sequence"/>
</dbReference>
<dbReference type="InterPro" id="IPR001347">
    <property type="entry name" value="SIS_dom"/>
</dbReference>
<dbReference type="GO" id="GO:0005975">
    <property type="term" value="P:carbohydrate metabolic process"/>
    <property type="evidence" value="ECO:0007669"/>
    <property type="project" value="InterPro"/>
</dbReference>
<keyword evidence="11" id="KW-1185">Reference proteome</keyword>
<comment type="caution">
    <text evidence="10">The sequence shown here is derived from an EMBL/GenBank/DDBJ whole genome shotgun (WGS) entry which is preliminary data.</text>
</comment>
<sequence>MADNSRPAVDTGRGLEFGRRVLAREICGLQELTEHLDGSFVQALDLLASLRGRAIITGMGKSGHIARKIAATLASTGTPSQFVHPGEASHGDLGMIARDDVVLALSNSGNTTELTDIVGYTRRFSIPLIAMTSRAKSALAEAADVALILPRAAEACSITEAPTTSTTMALALGDALAVSLLECKGFSAQDFHVFHPGGALGTKLVRVSEIMRGRDELPLCEPDTTVADAILIMTGGGFGCVGVADRTDRLIGMVTDGDLRRHMDPSLLQRTAREVMTPAPKSIRPQALAAEALGVMNDNKITSLFVLEDDHPVGIIRMHDCLHIGVA</sequence>
<dbReference type="InterPro" id="IPR046348">
    <property type="entry name" value="SIS_dom_sf"/>
</dbReference>
<dbReference type="NCBIfam" id="TIGR00393">
    <property type="entry name" value="kpsF"/>
    <property type="match status" value="1"/>
</dbReference>
<evidence type="ECO:0000256" key="4">
    <source>
        <dbReference type="PIRNR" id="PIRNR004692"/>
    </source>
</evidence>
<dbReference type="FunFam" id="3.40.50.10490:FF:000011">
    <property type="entry name" value="Arabinose 5-phosphate isomerase"/>
    <property type="match status" value="1"/>
</dbReference>
<gene>
    <name evidence="10" type="ORF">FKG95_01050</name>
</gene>
<feature type="binding site" evidence="5">
    <location>
        <position position="84"/>
    </location>
    <ligand>
        <name>Zn(2+)</name>
        <dbReference type="ChEBI" id="CHEBI:29105"/>
    </ligand>
</feature>
<dbReference type="InterPro" id="IPR004800">
    <property type="entry name" value="KdsD/KpsF-type"/>
</dbReference>
<organism evidence="10 11">
    <name type="scientific">Denitrobaculum tricleocarpae</name>
    <dbReference type="NCBI Taxonomy" id="2591009"/>
    <lineage>
        <taxon>Bacteria</taxon>
        <taxon>Pseudomonadati</taxon>
        <taxon>Pseudomonadota</taxon>
        <taxon>Alphaproteobacteria</taxon>
        <taxon>Rhodospirillales</taxon>
        <taxon>Rhodospirillaceae</taxon>
        <taxon>Denitrobaculum</taxon>
    </lineage>
</organism>
<dbReference type="Pfam" id="PF00571">
    <property type="entry name" value="CBS"/>
    <property type="match status" value="2"/>
</dbReference>
<keyword evidence="5" id="KW-0862">Zinc</keyword>
<feature type="domain" description="SIS" evidence="9">
    <location>
        <begin position="43"/>
        <end position="186"/>
    </location>
</feature>
<name>A0A545U3C9_9PROT</name>
<feature type="site" description="Catalytically relevant" evidence="6">
    <location>
        <position position="195"/>
    </location>
</feature>
<evidence type="ECO:0000259" key="8">
    <source>
        <dbReference type="PROSITE" id="PS51371"/>
    </source>
</evidence>
<dbReference type="RefSeq" id="WP_142895159.1">
    <property type="nucleotide sequence ID" value="NZ_ML660052.1"/>
</dbReference>
<proteinExistence type="inferred from homology"/>
<comment type="similarity">
    <text evidence="1 4">Belongs to the SIS family. GutQ/KpsF subfamily.</text>
</comment>
<dbReference type="InterPro" id="IPR050986">
    <property type="entry name" value="GutQ/KpsF_isomerases"/>
</dbReference>
<dbReference type="CDD" id="cd04604">
    <property type="entry name" value="CBS_pair_SIS_assoc"/>
    <property type="match status" value="1"/>
</dbReference>
<dbReference type="GO" id="GO:1901135">
    <property type="term" value="P:carbohydrate derivative metabolic process"/>
    <property type="evidence" value="ECO:0007669"/>
    <property type="project" value="InterPro"/>
</dbReference>
<evidence type="ECO:0000256" key="1">
    <source>
        <dbReference type="ARBA" id="ARBA00008165"/>
    </source>
</evidence>
<dbReference type="InterPro" id="IPR035474">
    <property type="entry name" value="SIS_Kpsf"/>
</dbReference>
<keyword evidence="2" id="KW-0677">Repeat</keyword>
<evidence type="ECO:0000256" key="6">
    <source>
        <dbReference type="PIRSR" id="PIRSR004692-3"/>
    </source>
</evidence>
<dbReference type="PROSITE" id="PS51371">
    <property type="entry name" value="CBS"/>
    <property type="match status" value="2"/>
</dbReference>
<keyword evidence="5" id="KW-0479">Metal-binding</keyword>
<dbReference type="Pfam" id="PF01380">
    <property type="entry name" value="SIS"/>
    <property type="match status" value="1"/>
</dbReference>
<dbReference type="PROSITE" id="PS51464">
    <property type="entry name" value="SIS"/>
    <property type="match status" value="1"/>
</dbReference>
<evidence type="ECO:0000259" key="9">
    <source>
        <dbReference type="PROSITE" id="PS51464"/>
    </source>
</evidence>
<dbReference type="GO" id="GO:0046872">
    <property type="term" value="F:metal ion binding"/>
    <property type="evidence" value="ECO:0007669"/>
    <property type="project" value="UniProtKB-KW"/>
</dbReference>
<reference evidence="10 11" key="1">
    <citation type="submission" date="2019-06" db="EMBL/GenBank/DDBJ databases">
        <title>Whole genome sequence for Rhodospirillaceae sp. R148.</title>
        <authorList>
            <person name="Wang G."/>
        </authorList>
    </citation>
    <scope>NUCLEOTIDE SEQUENCE [LARGE SCALE GENOMIC DNA]</scope>
    <source>
        <strain evidence="10 11">R148</strain>
    </source>
</reference>
<feature type="site" description="Catalytically relevant" evidence="6">
    <location>
        <position position="154"/>
    </location>
</feature>
<dbReference type="InterPro" id="IPR000644">
    <property type="entry name" value="CBS_dom"/>
</dbReference>
<accession>A0A545U3C9</accession>
<dbReference type="SUPFAM" id="SSF54631">
    <property type="entry name" value="CBS-domain pair"/>
    <property type="match status" value="1"/>
</dbReference>
<dbReference type="AlphaFoldDB" id="A0A545U3C9"/>
<dbReference type="GO" id="GO:0097367">
    <property type="term" value="F:carbohydrate derivative binding"/>
    <property type="evidence" value="ECO:0007669"/>
    <property type="project" value="InterPro"/>
</dbReference>
<dbReference type="Gene3D" id="3.10.580.10">
    <property type="entry name" value="CBS-domain"/>
    <property type="match status" value="1"/>
</dbReference>
<dbReference type="CDD" id="cd05014">
    <property type="entry name" value="SIS_Kpsf"/>
    <property type="match status" value="1"/>
</dbReference>
<dbReference type="PIRSF" id="PIRSF004692">
    <property type="entry name" value="KdsD_KpsF"/>
    <property type="match status" value="1"/>
</dbReference>
<dbReference type="OrthoDB" id="9762536at2"/>
<dbReference type="GO" id="GO:0019146">
    <property type="term" value="F:arabinose-5-phosphate isomerase activity"/>
    <property type="evidence" value="ECO:0007669"/>
    <property type="project" value="UniProtKB-ARBA"/>
</dbReference>
<feature type="site" description="Catalytically relevant" evidence="6">
    <location>
        <position position="61"/>
    </location>
</feature>
<evidence type="ECO:0000256" key="5">
    <source>
        <dbReference type="PIRSR" id="PIRSR004692-2"/>
    </source>
</evidence>
<evidence type="ECO:0000256" key="3">
    <source>
        <dbReference type="ARBA" id="ARBA00023122"/>
    </source>
</evidence>